<evidence type="ECO:0000256" key="3">
    <source>
        <dbReference type="ARBA" id="ARBA00023270"/>
    </source>
</evidence>
<dbReference type="EMBL" id="FQVC01000015">
    <property type="protein sequence ID" value="SHF84174.1"/>
    <property type="molecule type" value="Genomic_DNA"/>
</dbReference>
<accession>A0A1M5EY56</accession>
<evidence type="ECO:0000256" key="5">
    <source>
        <dbReference type="PIRSR" id="PIRSR001365-1"/>
    </source>
</evidence>
<comment type="similarity">
    <text evidence="1 4">Belongs to the DapA family.</text>
</comment>
<organism evidence="7 8">
    <name type="scientific">Devosia limi DSM 17137</name>
    <dbReference type="NCBI Taxonomy" id="1121477"/>
    <lineage>
        <taxon>Bacteria</taxon>
        <taxon>Pseudomonadati</taxon>
        <taxon>Pseudomonadota</taxon>
        <taxon>Alphaproteobacteria</taxon>
        <taxon>Hyphomicrobiales</taxon>
        <taxon>Devosiaceae</taxon>
        <taxon>Devosia</taxon>
    </lineage>
</organism>
<dbReference type="PIRSF" id="PIRSF001365">
    <property type="entry name" value="DHDPS"/>
    <property type="match status" value="1"/>
</dbReference>
<dbReference type="Proteomes" id="UP000184533">
    <property type="component" value="Unassembled WGS sequence"/>
</dbReference>
<evidence type="ECO:0000313" key="7">
    <source>
        <dbReference type="EMBL" id="SHF84174.1"/>
    </source>
</evidence>
<evidence type="ECO:0000256" key="4">
    <source>
        <dbReference type="PIRNR" id="PIRNR001365"/>
    </source>
</evidence>
<protein>
    <submittedName>
        <fullName evidence="7">4-hydroxy-tetrahydrodipicolinate synthase</fullName>
    </submittedName>
</protein>
<dbReference type="InterPro" id="IPR020624">
    <property type="entry name" value="Schiff_base-form_aldolases_CS"/>
</dbReference>
<dbReference type="Gene3D" id="3.20.20.70">
    <property type="entry name" value="Aldolase class I"/>
    <property type="match status" value="1"/>
</dbReference>
<evidence type="ECO:0000313" key="8">
    <source>
        <dbReference type="Proteomes" id="UP000184533"/>
    </source>
</evidence>
<dbReference type="PANTHER" id="PTHR12128">
    <property type="entry name" value="DIHYDRODIPICOLINATE SYNTHASE"/>
    <property type="match status" value="1"/>
</dbReference>
<evidence type="ECO:0000256" key="2">
    <source>
        <dbReference type="ARBA" id="ARBA00023239"/>
    </source>
</evidence>
<keyword evidence="3" id="KW-0704">Schiff base</keyword>
<evidence type="ECO:0000256" key="6">
    <source>
        <dbReference type="PIRSR" id="PIRSR001365-2"/>
    </source>
</evidence>
<evidence type="ECO:0000256" key="1">
    <source>
        <dbReference type="ARBA" id="ARBA00007592"/>
    </source>
</evidence>
<dbReference type="InterPro" id="IPR002220">
    <property type="entry name" value="DapA-like"/>
</dbReference>
<feature type="active site" description="Proton donor/acceptor" evidence="5">
    <location>
        <position position="144"/>
    </location>
</feature>
<dbReference type="GO" id="GO:0008840">
    <property type="term" value="F:4-hydroxy-tetrahydrodipicolinate synthase activity"/>
    <property type="evidence" value="ECO:0007669"/>
    <property type="project" value="TreeGrafter"/>
</dbReference>
<keyword evidence="2 4" id="KW-0456">Lyase</keyword>
<sequence>MSALSNEQRHLITGILPPITSPFGQDGALDAGGFAEQVDFIMDAGARGIVIGGSTGEGHTLNRQEFETSMRASSDALKGRGGLLAGLIVNSTQEAIDRVKVLDGLKVDALQVTPVHYLFKPGAQATIDHFKAIADTTDIPILIYNVIQWNYLSVDLMLRIMDEVPGVVGMKQSNGDLKSVSDLLTRLKPHNVIITGIDAMLYPAFALGAHGAITALTAAAPSAVVKLWDAVAAKDYELAKDLHFKLGALYNAFNHDNLPACTKYAQHRQGIAMYYPKSPMEQVSDEQKAGIDRALSDLL</sequence>
<feature type="binding site" evidence="6">
    <location>
        <position position="213"/>
    </location>
    <ligand>
        <name>pyruvate</name>
        <dbReference type="ChEBI" id="CHEBI:15361"/>
    </ligand>
</feature>
<dbReference type="AlphaFoldDB" id="A0A1M5EY56"/>
<dbReference type="CDD" id="cd00408">
    <property type="entry name" value="DHDPS-like"/>
    <property type="match status" value="1"/>
</dbReference>
<proteinExistence type="inferred from homology"/>
<dbReference type="SUPFAM" id="SSF51569">
    <property type="entry name" value="Aldolase"/>
    <property type="match status" value="1"/>
</dbReference>
<dbReference type="SMART" id="SM01130">
    <property type="entry name" value="DHDPS"/>
    <property type="match status" value="1"/>
</dbReference>
<dbReference type="PANTHER" id="PTHR12128:SF66">
    <property type="entry name" value="4-HYDROXY-2-OXOGLUTARATE ALDOLASE, MITOCHONDRIAL"/>
    <property type="match status" value="1"/>
</dbReference>
<reference evidence="7 8" key="1">
    <citation type="submission" date="2016-11" db="EMBL/GenBank/DDBJ databases">
        <authorList>
            <person name="Jaros S."/>
            <person name="Januszkiewicz K."/>
            <person name="Wedrychowicz H."/>
        </authorList>
    </citation>
    <scope>NUCLEOTIDE SEQUENCE [LARGE SCALE GENOMIC DNA]</scope>
    <source>
        <strain evidence="7 8">DSM 17137</strain>
    </source>
</reference>
<dbReference type="InterPro" id="IPR013785">
    <property type="entry name" value="Aldolase_TIM"/>
</dbReference>
<dbReference type="Pfam" id="PF00701">
    <property type="entry name" value="DHDPS"/>
    <property type="match status" value="1"/>
</dbReference>
<dbReference type="RefSeq" id="WP_244468695.1">
    <property type="nucleotide sequence ID" value="NZ_FQVC01000015.1"/>
</dbReference>
<dbReference type="PROSITE" id="PS00665">
    <property type="entry name" value="DHDPS_1"/>
    <property type="match status" value="1"/>
</dbReference>
<feature type="binding site" evidence="6">
    <location>
        <position position="55"/>
    </location>
    <ligand>
        <name>pyruvate</name>
        <dbReference type="ChEBI" id="CHEBI:15361"/>
    </ligand>
</feature>
<feature type="active site" description="Schiff-base intermediate with substrate" evidence="5">
    <location>
        <position position="171"/>
    </location>
</feature>
<dbReference type="PRINTS" id="PR00146">
    <property type="entry name" value="DHPICSNTHASE"/>
</dbReference>
<gene>
    <name evidence="7" type="ORF">SAMN02745223_03679</name>
</gene>
<name>A0A1M5EY56_9HYPH</name>